<gene>
    <name evidence="1" type="ORF">BJ085DRAFT_30022</name>
</gene>
<reference evidence="2" key="1">
    <citation type="journal article" date="2018" name="Nat. Microbiol.">
        <title>Leveraging single-cell genomics to expand the fungal tree of life.</title>
        <authorList>
            <person name="Ahrendt S.R."/>
            <person name="Quandt C.A."/>
            <person name="Ciobanu D."/>
            <person name="Clum A."/>
            <person name="Salamov A."/>
            <person name="Andreopoulos B."/>
            <person name="Cheng J.F."/>
            <person name="Woyke T."/>
            <person name="Pelin A."/>
            <person name="Henrissat B."/>
            <person name="Reynolds N.K."/>
            <person name="Benny G.L."/>
            <person name="Smith M.E."/>
            <person name="James T.Y."/>
            <person name="Grigoriev I.V."/>
        </authorList>
    </citation>
    <scope>NUCLEOTIDE SEQUENCE [LARGE SCALE GENOMIC DNA]</scope>
    <source>
        <strain evidence="2">RSA 468</strain>
    </source>
</reference>
<accession>A0A4P9ZZS9</accession>
<evidence type="ECO:0000313" key="2">
    <source>
        <dbReference type="Proteomes" id="UP000268162"/>
    </source>
</evidence>
<dbReference type="AlphaFoldDB" id="A0A4P9ZZS9"/>
<dbReference type="Proteomes" id="UP000268162">
    <property type="component" value="Unassembled WGS sequence"/>
</dbReference>
<name>A0A4P9ZZS9_9FUNG</name>
<dbReference type="EMBL" id="ML002365">
    <property type="protein sequence ID" value="RKP38462.1"/>
    <property type="molecule type" value="Genomic_DNA"/>
</dbReference>
<evidence type="ECO:0000313" key="1">
    <source>
        <dbReference type="EMBL" id="RKP38462.1"/>
    </source>
</evidence>
<sequence length="364" mass="41697">MAPIEAWDVLLYKIDKRWAQSYQECVQSLASKTAPPHPTTLKRGGRYHAFLKDNRLNRLVTQNRRVLVAVGQLVPEDLQAYFPLLVNLTPTTAVDLMNLHLQMWSMEMGETVTSSGTLNLVALSGKLPLSLYLREAMTRIIFGVLWYLCRLRDWQTVQGIFQVISGTLQQYLTDGRNYNSLLTYFVHDFAQMAVTMAALDDQREIVLEVDHLIAQYDTSLTAARALTFRQKHANLIDELRARRLNRAANYLVQIWPESQDAGDITQDDILDPIYFLNEQFQHLTPDGDLLQAVPVAVLEHPTALQYAEYSGYVREPLEQYQSMKKYGSDGDGQVFIHVIQFFIYFRVTNVVTSPSVLVLVWLYS</sequence>
<protein>
    <submittedName>
        <fullName evidence="1">Uncharacterized protein</fullName>
    </submittedName>
</protein>
<keyword evidence="2" id="KW-1185">Reference proteome</keyword>
<organism evidence="1 2">
    <name type="scientific">Dimargaris cristalligena</name>
    <dbReference type="NCBI Taxonomy" id="215637"/>
    <lineage>
        <taxon>Eukaryota</taxon>
        <taxon>Fungi</taxon>
        <taxon>Fungi incertae sedis</taxon>
        <taxon>Zoopagomycota</taxon>
        <taxon>Kickxellomycotina</taxon>
        <taxon>Dimargaritomycetes</taxon>
        <taxon>Dimargaritales</taxon>
        <taxon>Dimargaritaceae</taxon>
        <taxon>Dimargaris</taxon>
    </lineage>
</organism>
<proteinExistence type="predicted"/>